<feature type="transmembrane region" description="Helical" evidence="5">
    <location>
        <begin position="47"/>
        <end position="68"/>
    </location>
</feature>
<dbReference type="PANTHER" id="PTHR11040">
    <property type="entry name" value="ZINC/IRON TRANSPORTER"/>
    <property type="match status" value="1"/>
</dbReference>
<dbReference type="KEGG" id="svp:Pan189_00210"/>
<dbReference type="Pfam" id="PF02535">
    <property type="entry name" value="Zip"/>
    <property type="match status" value="1"/>
</dbReference>
<feature type="transmembrane region" description="Helical" evidence="5">
    <location>
        <begin position="187"/>
        <end position="212"/>
    </location>
</feature>
<dbReference type="Proteomes" id="UP000317318">
    <property type="component" value="Chromosome"/>
</dbReference>
<dbReference type="PANTHER" id="PTHR11040:SF70">
    <property type="entry name" value="OS05G0316100 PROTEIN"/>
    <property type="match status" value="1"/>
</dbReference>
<dbReference type="EMBL" id="CP036268">
    <property type="protein sequence ID" value="QDT35668.1"/>
    <property type="molecule type" value="Genomic_DNA"/>
</dbReference>
<dbReference type="GO" id="GO:0016020">
    <property type="term" value="C:membrane"/>
    <property type="evidence" value="ECO:0007669"/>
    <property type="project" value="UniProtKB-SubCell"/>
</dbReference>
<keyword evidence="3 5" id="KW-1133">Transmembrane helix</keyword>
<evidence type="ECO:0000256" key="1">
    <source>
        <dbReference type="ARBA" id="ARBA00004141"/>
    </source>
</evidence>
<evidence type="ECO:0000256" key="2">
    <source>
        <dbReference type="ARBA" id="ARBA00022692"/>
    </source>
</evidence>
<dbReference type="RefSeq" id="WP_145361942.1">
    <property type="nucleotide sequence ID" value="NZ_CP036268.1"/>
</dbReference>
<evidence type="ECO:0000256" key="4">
    <source>
        <dbReference type="ARBA" id="ARBA00023136"/>
    </source>
</evidence>
<evidence type="ECO:0000256" key="5">
    <source>
        <dbReference type="SAM" id="Phobius"/>
    </source>
</evidence>
<protein>
    <submittedName>
        <fullName evidence="6">Zinc transporter ZupT</fullName>
    </submittedName>
</protein>
<organism evidence="6 7">
    <name type="scientific">Stratiformator vulcanicus</name>
    <dbReference type="NCBI Taxonomy" id="2527980"/>
    <lineage>
        <taxon>Bacteria</taxon>
        <taxon>Pseudomonadati</taxon>
        <taxon>Planctomycetota</taxon>
        <taxon>Planctomycetia</taxon>
        <taxon>Planctomycetales</taxon>
        <taxon>Planctomycetaceae</taxon>
        <taxon>Stratiformator</taxon>
    </lineage>
</organism>
<feature type="transmembrane region" description="Helical" evidence="5">
    <location>
        <begin position="154"/>
        <end position="175"/>
    </location>
</feature>
<dbReference type="OrthoDB" id="9787346at2"/>
<feature type="transmembrane region" description="Helical" evidence="5">
    <location>
        <begin position="248"/>
        <end position="265"/>
    </location>
</feature>
<keyword evidence="4 5" id="KW-0472">Membrane</keyword>
<name>A0A517QVN6_9PLAN</name>
<dbReference type="InterPro" id="IPR003689">
    <property type="entry name" value="ZIP"/>
</dbReference>
<proteinExistence type="predicted"/>
<evidence type="ECO:0000256" key="3">
    <source>
        <dbReference type="ARBA" id="ARBA00022989"/>
    </source>
</evidence>
<keyword evidence="2 5" id="KW-0812">Transmembrane</keyword>
<reference evidence="6 7" key="1">
    <citation type="submission" date="2019-02" db="EMBL/GenBank/DDBJ databases">
        <title>Deep-cultivation of Planctomycetes and their phenomic and genomic characterization uncovers novel biology.</title>
        <authorList>
            <person name="Wiegand S."/>
            <person name="Jogler M."/>
            <person name="Boedeker C."/>
            <person name="Pinto D."/>
            <person name="Vollmers J."/>
            <person name="Rivas-Marin E."/>
            <person name="Kohn T."/>
            <person name="Peeters S.H."/>
            <person name="Heuer A."/>
            <person name="Rast P."/>
            <person name="Oberbeckmann S."/>
            <person name="Bunk B."/>
            <person name="Jeske O."/>
            <person name="Meyerdierks A."/>
            <person name="Storesund J.E."/>
            <person name="Kallscheuer N."/>
            <person name="Luecker S."/>
            <person name="Lage O.M."/>
            <person name="Pohl T."/>
            <person name="Merkel B.J."/>
            <person name="Hornburger P."/>
            <person name="Mueller R.-W."/>
            <person name="Bruemmer F."/>
            <person name="Labrenz M."/>
            <person name="Spormann A.M."/>
            <person name="Op den Camp H."/>
            <person name="Overmann J."/>
            <person name="Amann R."/>
            <person name="Jetten M.S.M."/>
            <person name="Mascher T."/>
            <person name="Medema M.H."/>
            <person name="Devos D.P."/>
            <person name="Kaster A.-K."/>
            <person name="Ovreas L."/>
            <person name="Rohde M."/>
            <person name="Galperin M.Y."/>
            <person name="Jogler C."/>
        </authorList>
    </citation>
    <scope>NUCLEOTIDE SEQUENCE [LARGE SCALE GENOMIC DNA]</scope>
    <source>
        <strain evidence="6 7">Pan189</strain>
    </source>
</reference>
<keyword evidence="7" id="KW-1185">Reference proteome</keyword>
<feature type="transmembrane region" description="Helical" evidence="5">
    <location>
        <begin position="12"/>
        <end position="35"/>
    </location>
</feature>
<feature type="transmembrane region" description="Helical" evidence="5">
    <location>
        <begin position="120"/>
        <end position="142"/>
    </location>
</feature>
<feature type="transmembrane region" description="Helical" evidence="5">
    <location>
        <begin position="80"/>
        <end position="99"/>
    </location>
</feature>
<evidence type="ECO:0000313" key="6">
    <source>
        <dbReference type="EMBL" id="QDT35668.1"/>
    </source>
</evidence>
<accession>A0A517QVN6</accession>
<feature type="transmembrane region" description="Helical" evidence="5">
    <location>
        <begin position="218"/>
        <end position="236"/>
    </location>
</feature>
<dbReference type="AlphaFoldDB" id="A0A517QVN6"/>
<gene>
    <name evidence="6" type="primary">zupT</name>
    <name evidence="6" type="ORF">Pan189_00210</name>
</gene>
<sequence>MPTELLTEYRFVIDAFVAGIVASFACGLGVIPLMFGQESFKRRIGLGYGFAAGLMFSASVYNLLLPALQLAEGRVDRISSLLQVTAGLGLGAFFLWVVGRQLTPENLQAKWFKSMGGRTGLLVFIAMSLHSLPEGVAVGVGYAAETHHPEMEGWGFFLAMAIAIHNIPEGLAVALPMRAAGMSLPRCFWFAVATSLPQPIGAVPAALAVWLFEPLLQLLLGFAAGAMIFLVMDEIIPDALETRKRGEVAWSFLIGFALMALVQVAL</sequence>
<dbReference type="GO" id="GO:0005385">
    <property type="term" value="F:zinc ion transmembrane transporter activity"/>
    <property type="evidence" value="ECO:0007669"/>
    <property type="project" value="TreeGrafter"/>
</dbReference>
<comment type="subcellular location">
    <subcellularLocation>
        <location evidence="1">Membrane</location>
        <topology evidence="1">Multi-pass membrane protein</topology>
    </subcellularLocation>
</comment>
<evidence type="ECO:0000313" key="7">
    <source>
        <dbReference type="Proteomes" id="UP000317318"/>
    </source>
</evidence>